<name>A0A8H1LKJ4_9ACTN</name>
<reference evidence="1 2" key="1">
    <citation type="submission" date="2018-10" db="EMBL/GenBank/DDBJ databases">
        <title>Isolation of pseudouridimycin from Streptomyces albus DSM 40763.</title>
        <authorList>
            <person name="Rosenqvist P."/>
            <person name="Metsae-Ketelae M."/>
            <person name="Virta P."/>
        </authorList>
    </citation>
    <scope>NUCLEOTIDE SEQUENCE [LARGE SCALE GENOMIC DNA]</scope>
    <source>
        <strain evidence="1 2">DSM 40763</strain>
    </source>
</reference>
<proteinExistence type="predicted"/>
<evidence type="ECO:0000313" key="1">
    <source>
        <dbReference type="EMBL" id="TGG86520.1"/>
    </source>
</evidence>
<gene>
    <name evidence="1" type="ORF">D8771_09315</name>
</gene>
<dbReference type="Proteomes" id="UP000298111">
    <property type="component" value="Unassembled WGS sequence"/>
</dbReference>
<sequence>MGDFGAGFGQFPAKTPCFLCKRLWTKCLRGRAWYCRFGAREGCVARLTEFQQSVMCAPHDLVGI</sequence>
<evidence type="ECO:0000313" key="2">
    <source>
        <dbReference type="Proteomes" id="UP000298111"/>
    </source>
</evidence>
<dbReference type="EMBL" id="RCIY01000040">
    <property type="protein sequence ID" value="TGG86520.1"/>
    <property type="molecule type" value="Genomic_DNA"/>
</dbReference>
<organism evidence="1 2">
    <name type="scientific">Streptomyces albus</name>
    <dbReference type="NCBI Taxonomy" id="1888"/>
    <lineage>
        <taxon>Bacteria</taxon>
        <taxon>Bacillati</taxon>
        <taxon>Actinomycetota</taxon>
        <taxon>Actinomycetes</taxon>
        <taxon>Kitasatosporales</taxon>
        <taxon>Streptomycetaceae</taxon>
        <taxon>Streptomyces</taxon>
    </lineage>
</organism>
<comment type="caution">
    <text evidence="1">The sequence shown here is derived from an EMBL/GenBank/DDBJ whole genome shotgun (WGS) entry which is preliminary data.</text>
</comment>
<protein>
    <submittedName>
        <fullName evidence="1">Uncharacterized protein</fullName>
    </submittedName>
</protein>
<dbReference type="AlphaFoldDB" id="A0A8H1LKJ4"/>
<accession>A0A8H1LKJ4</accession>